<evidence type="ECO:0000313" key="3">
    <source>
        <dbReference type="Proteomes" id="UP001451303"/>
    </source>
</evidence>
<proteinExistence type="predicted"/>
<feature type="compositionally biased region" description="Polar residues" evidence="1">
    <location>
        <begin position="125"/>
        <end position="135"/>
    </location>
</feature>
<keyword evidence="3" id="KW-1185">Reference proteome</keyword>
<evidence type="ECO:0000256" key="1">
    <source>
        <dbReference type="SAM" id="MobiDB-lite"/>
    </source>
</evidence>
<protein>
    <submittedName>
        <fullName evidence="2">Uncharacterized protein</fullName>
    </submittedName>
</protein>
<comment type="caution">
    <text evidence="2">The sequence shown here is derived from an EMBL/GenBank/DDBJ whole genome shotgun (WGS) entry which is preliminary data.</text>
</comment>
<dbReference type="EMBL" id="JAVLET010000001">
    <property type="protein sequence ID" value="KAL0475442.1"/>
    <property type="molecule type" value="Genomic_DNA"/>
</dbReference>
<organism evidence="2 3">
    <name type="scientific">Neurospora intermedia</name>
    <dbReference type="NCBI Taxonomy" id="5142"/>
    <lineage>
        <taxon>Eukaryota</taxon>
        <taxon>Fungi</taxon>
        <taxon>Dikarya</taxon>
        <taxon>Ascomycota</taxon>
        <taxon>Pezizomycotina</taxon>
        <taxon>Sordariomycetes</taxon>
        <taxon>Sordariomycetidae</taxon>
        <taxon>Sordariales</taxon>
        <taxon>Sordariaceae</taxon>
        <taxon>Neurospora</taxon>
    </lineage>
</organism>
<sequence length="135" mass="14867">MAKEIKIATSFSGSNCIAVYNAILLTNWSSTRIHIRRSFIFLPGINDAVLFAPTTSPDRTSWCTTVICTSDTHGWEKAEGILLFDLLTKMYTVAPRAHAFRSSHSPPLGSSPRPPVQRRVSRSSYTGGLQSIHTS</sequence>
<accession>A0ABR3DS32</accession>
<name>A0ABR3DS32_NEUIN</name>
<gene>
    <name evidence="2" type="ORF">QR685DRAFT_568232</name>
</gene>
<feature type="region of interest" description="Disordered" evidence="1">
    <location>
        <begin position="99"/>
        <end position="135"/>
    </location>
</feature>
<dbReference type="Proteomes" id="UP001451303">
    <property type="component" value="Unassembled WGS sequence"/>
</dbReference>
<evidence type="ECO:0000313" key="2">
    <source>
        <dbReference type="EMBL" id="KAL0475442.1"/>
    </source>
</evidence>
<reference evidence="2 3" key="1">
    <citation type="submission" date="2023-09" db="EMBL/GenBank/DDBJ databases">
        <title>Multi-omics analysis of a traditional fermented food reveals byproduct-associated fungal strains for waste-to-food upcycling.</title>
        <authorList>
            <consortium name="Lawrence Berkeley National Laboratory"/>
            <person name="Rekdal V.M."/>
            <person name="Villalobos-Escobedo J.M."/>
            <person name="Rodriguez-Valeron N."/>
            <person name="Garcia M.O."/>
            <person name="Vasquez D.P."/>
            <person name="Damayanti I."/>
            <person name="Sorensen P.M."/>
            <person name="Baidoo E.E."/>
            <person name="De Carvalho A.C."/>
            <person name="Riley R."/>
            <person name="Lipzen A."/>
            <person name="He G."/>
            <person name="Yan M."/>
            <person name="Haridas S."/>
            <person name="Daum C."/>
            <person name="Yoshinaga Y."/>
            <person name="Ng V."/>
            <person name="Grigoriev I.V."/>
            <person name="Munk R."/>
            <person name="Nuraida L."/>
            <person name="Wijaya C.H."/>
            <person name="Morales P.-C."/>
            <person name="Keasling J.D."/>
        </authorList>
    </citation>
    <scope>NUCLEOTIDE SEQUENCE [LARGE SCALE GENOMIC DNA]</scope>
    <source>
        <strain evidence="2 3">FGSC 2613</strain>
    </source>
</reference>